<keyword evidence="1" id="KW-0812">Transmembrane</keyword>
<gene>
    <name evidence="2" type="ORF">FAM09_27095</name>
</gene>
<dbReference type="Proteomes" id="UP000306918">
    <property type="component" value="Unassembled WGS sequence"/>
</dbReference>
<accession>A0A4S8HI81</accession>
<evidence type="ECO:0000313" key="2">
    <source>
        <dbReference type="EMBL" id="THU32462.1"/>
    </source>
</evidence>
<reference evidence="2 3" key="1">
    <citation type="submission" date="2019-04" db="EMBL/GenBank/DDBJ databases">
        <title>Niastella caeni sp. nov., isolated from activated sludge.</title>
        <authorList>
            <person name="Sheng M."/>
        </authorList>
    </citation>
    <scope>NUCLEOTIDE SEQUENCE [LARGE SCALE GENOMIC DNA]</scope>
    <source>
        <strain evidence="2 3">HX-2-15</strain>
    </source>
</reference>
<dbReference type="OrthoDB" id="653515at2"/>
<protein>
    <recommendedName>
        <fullName evidence="4">Histidine kinase N-terminal 7TM region domain-containing protein</fullName>
    </recommendedName>
</protein>
<feature type="transmembrane region" description="Helical" evidence="1">
    <location>
        <begin position="188"/>
        <end position="207"/>
    </location>
</feature>
<proteinExistence type="predicted"/>
<evidence type="ECO:0000313" key="3">
    <source>
        <dbReference type="Proteomes" id="UP000306918"/>
    </source>
</evidence>
<comment type="caution">
    <text evidence="2">The sequence shown here is derived from an EMBL/GenBank/DDBJ whole genome shotgun (WGS) entry which is preliminary data.</text>
</comment>
<sequence length="234" mass="26353">MKSIIYQIVSILAVGLYFIPMLIVIGKKLWPAVPFRLFALYWLVCAMVNLIEFIPLPYYVMELYTVIYNLLDIPLVLTIIYFSTSSDAIKKFTRIVAPALLAAGLVNCIIRGFTTDVLEYVLGGELLIVIGVIVWEIILKLQQIKLTGHAKGLLLIYAALFFEYGTFVVIYIFDYFLPGTSTSADNFLVYYLSSLVALPIALCGFLTRGIKTPPPVADRVENQFSRNIPDYVQL</sequence>
<name>A0A4S8HI81_9BACT</name>
<keyword evidence="3" id="KW-1185">Reference proteome</keyword>
<feature type="transmembrane region" description="Helical" evidence="1">
    <location>
        <begin position="153"/>
        <end position="176"/>
    </location>
</feature>
<dbReference type="AlphaFoldDB" id="A0A4S8HI81"/>
<keyword evidence="1" id="KW-0472">Membrane</keyword>
<evidence type="ECO:0008006" key="4">
    <source>
        <dbReference type="Google" id="ProtNLM"/>
    </source>
</evidence>
<evidence type="ECO:0000256" key="1">
    <source>
        <dbReference type="SAM" id="Phobius"/>
    </source>
</evidence>
<feature type="transmembrane region" description="Helical" evidence="1">
    <location>
        <begin position="6"/>
        <end position="25"/>
    </location>
</feature>
<feature type="transmembrane region" description="Helical" evidence="1">
    <location>
        <begin position="66"/>
        <end position="83"/>
    </location>
</feature>
<keyword evidence="1" id="KW-1133">Transmembrane helix</keyword>
<feature type="transmembrane region" description="Helical" evidence="1">
    <location>
        <begin position="37"/>
        <end position="60"/>
    </location>
</feature>
<dbReference type="EMBL" id="STFF01000011">
    <property type="protein sequence ID" value="THU32462.1"/>
    <property type="molecule type" value="Genomic_DNA"/>
</dbReference>
<feature type="transmembrane region" description="Helical" evidence="1">
    <location>
        <begin position="95"/>
        <end position="114"/>
    </location>
</feature>
<dbReference type="RefSeq" id="WP_136580304.1">
    <property type="nucleotide sequence ID" value="NZ_STFF01000011.1"/>
</dbReference>
<feature type="transmembrane region" description="Helical" evidence="1">
    <location>
        <begin position="120"/>
        <end position="141"/>
    </location>
</feature>
<organism evidence="2 3">
    <name type="scientific">Niastella caeni</name>
    <dbReference type="NCBI Taxonomy" id="2569763"/>
    <lineage>
        <taxon>Bacteria</taxon>
        <taxon>Pseudomonadati</taxon>
        <taxon>Bacteroidota</taxon>
        <taxon>Chitinophagia</taxon>
        <taxon>Chitinophagales</taxon>
        <taxon>Chitinophagaceae</taxon>
        <taxon>Niastella</taxon>
    </lineage>
</organism>